<feature type="domain" description="Alpha-carbonic anhydrase" evidence="19">
    <location>
        <begin position="73"/>
        <end position="334"/>
    </location>
</feature>
<evidence type="ECO:0000256" key="8">
    <source>
        <dbReference type="ARBA" id="ARBA00022729"/>
    </source>
</evidence>
<dbReference type="CDD" id="cd03117">
    <property type="entry name" value="alpha_CA_IV_XV_like"/>
    <property type="match status" value="1"/>
</dbReference>
<proteinExistence type="inferred from homology"/>
<evidence type="ECO:0000256" key="10">
    <source>
        <dbReference type="ARBA" id="ARBA00023136"/>
    </source>
</evidence>
<keyword evidence="12" id="KW-0325">Glycoprotein</keyword>
<dbReference type="SMART" id="SM01057">
    <property type="entry name" value="Carb_anhydrase"/>
    <property type="match status" value="1"/>
</dbReference>
<keyword evidence="13 17" id="KW-0456">Lyase</keyword>
<dbReference type="EMBL" id="CM014092">
    <property type="protein sequence ID" value="TKS83611.1"/>
    <property type="molecule type" value="Genomic_DNA"/>
</dbReference>
<dbReference type="PANTHER" id="PTHR18952">
    <property type="entry name" value="CARBONIC ANHYDRASE"/>
    <property type="match status" value="1"/>
</dbReference>
<keyword evidence="6" id="KW-0336">GPI-anchor</keyword>
<name>A0A4U5V841_COLLU</name>
<comment type="similarity">
    <text evidence="3 17">Belongs to the alpha-carbonic anhydrase family.</text>
</comment>
<dbReference type="InterPro" id="IPR036398">
    <property type="entry name" value="CA_dom_sf"/>
</dbReference>
<evidence type="ECO:0000256" key="16">
    <source>
        <dbReference type="ARBA" id="ARBA00049061"/>
    </source>
</evidence>
<dbReference type="GO" id="GO:0005886">
    <property type="term" value="C:plasma membrane"/>
    <property type="evidence" value="ECO:0007669"/>
    <property type="project" value="UniProtKB-SubCell"/>
</dbReference>
<evidence type="ECO:0000256" key="4">
    <source>
        <dbReference type="ARBA" id="ARBA00011736"/>
    </source>
</evidence>
<comment type="function">
    <text evidence="17">Reversible hydration of carbon dioxide.</text>
</comment>
<keyword evidence="18" id="KW-1133">Transmembrane helix</keyword>
<dbReference type="FunFam" id="3.10.200.10:FF:000003">
    <property type="entry name" value="Carbonic anhydrase 12"/>
    <property type="match status" value="1"/>
</dbReference>
<comment type="cofactor">
    <cofactor evidence="1 17">
        <name>Zn(2+)</name>
        <dbReference type="ChEBI" id="CHEBI:29105"/>
    </cofactor>
</comment>
<evidence type="ECO:0000259" key="19">
    <source>
        <dbReference type="PROSITE" id="PS51144"/>
    </source>
</evidence>
<dbReference type="PANTHER" id="PTHR18952:SF95">
    <property type="entry name" value="CARBONIC ANHYDRASE 4"/>
    <property type="match status" value="1"/>
</dbReference>
<comment type="function">
    <text evidence="15">Catalyzes the reversible hydration of carbon dioxide into bicarbonate and protons and thus is essential to maintaining intracellular and extracellular pH. May stimulate the sodium/bicarbonate transporter activity of SLC4A4 that acts in pH homeostasis. It is essential for acid overload removal from the retina and retina epithelium, and acid release in the choriocapillaris in the choroid.</text>
</comment>
<evidence type="ECO:0000256" key="12">
    <source>
        <dbReference type="ARBA" id="ARBA00023180"/>
    </source>
</evidence>
<keyword evidence="8" id="KW-0732">Signal</keyword>
<evidence type="ECO:0000256" key="18">
    <source>
        <dbReference type="SAM" id="Phobius"/>
    </source>
</evidence>
<dbReference type="GO" id="GO:0008270">
    <property type="term" value="F:zinc ion binding"/>
    <property type="evidence" value="ECO:0007669"/>
    <property type="project" value="UniProtKB-UniRule"/>
</dbReference>
<sequence length="359" mass="39773">MLMDKYETPCKNAITLKKQVIVFVASSVESETLQKHAAAASHRARSSPGIPLDTVHGIRRKGGEVWHRGSNDEDWCYQTQFTCDHKCNAPEKWNHVNGDCGGRSQSPINIVTRKTLKDERLTPFQFKDYQKIFRGVIKNNGHSVKVEVPHLSTVSGGGLPATYKAVQFHLHWGTNGGPGSEHTIDGEQYPMELHIVHMKEHYADLTTALADPEGVAVLGFFYESSSSANKKYDPIINVLRSIKSTNDNTSLLPISLAQLIPSEQNMTSYYRYKGSLTTPSCTESVIWTLFEQPIPLNMDQLRMFSELKFQDGKPMVGTFRPVQPLNGRQVYRSGGAVILASSTLLVAAIATALGLSQPI</sequence>
<evidence type="ECO:0000256" key="6">
    <source>
        <dbReference type="ARBA" id="ARBA00022622"/>
    </source>
</evidence>
<accession>A0A4U5V841</accession>
<evidence type="ECO:0000313" key="20">
    <source>
        <dbReference type="EMBL" id="TKS83611.1"/>
    </source>
</evidence>
<evidence type="ECO:0000256" key="15">
    <source>
        <dbReference type="ARBA" id="ARBA00045603"/>
    </source>
</evidence>
<evidence type="ECO:0000256" key="7">
    <source>
        <dbReference type="ARBA" id="ARBA00022723"/>
    </source>
</evidence>
<dbReference type="PROSITE" id="PS00162">
    <property type="entry name" value="ALPHA_CA_1"/>
    <property type="match status" value="1"/>
</dbReference>
<dbReference type="Gene3D" id="3.10.200.10">
    <property type="entry name" value="Alpha carbonic anhydrase"/>
    <property type="match status" value="1"/>
</dbReference>
<evidence type="ECO:0000256" key="9">
    <source>
        <dbReference type="ARBA" id="ARBA00022833"/>
    </source>
</evidence>
<dbReference type="SUPFAM" id="SSF51069">
    <property type="entry name" value="Carbonic anhydrase"/>
    <property type="match status" value="1"/>
</dbReference>
<keyword evidence="9 17" id="KW-0862">Zinc</keyword>
<dbReference type="AlphaFoldDB" id="A0A4U5V841"/>
<comment type="catalytic activity">
    <reaction evidence="16">
        <text>hydrogencarbonate + H(+) = CO2 + H2O</text>
        <dbReference type="Rhea" id="RHEA:10748"/>
        <dbReference type="ChEBI" id="CHEBI:15377"/>
        <dbReference type="ChEBI" id="CHEBI:15378"/>
        <dbReference type="ChEBI" id="CHEBI:16526"/>
        <dbReference type="ChEBI" id="CHEBI:17544"/>
        <dbReference type="EC" id="4.2.1.1"/>
    </reaction>
    <physiologicalReaction direction="left-to-right" evidence="16">
        <dbReference type="Rhea" id="RHEA:10749"/>
    </physiologicalReaction>
    <physiologicalReaction direction="right-to-left" evidence="16">
        <dbReference type="Rhea" id="RHEA:10750"/>
    </physiologicalReaction>
</comment>
<comment type="subunit">
    <text evidence="4">Interacts with SLC4A4.</text>
</comment>
<organism evidence="20 21">
    <name type="scientific">Collichthys lucidus</name>
    <name type="common">Big head croaker</name>
    <name type="synonym">Sciaena lucida</name>
    <dbReference type="NCBI Taxonomy" id="240159"/>
    <lineage>
        <taxon>Eukaryota</taxon>
        <taxon>Metazoa</taxon>
        <taxon>Chordata</taxon>
        <taxon>Craniata</taxon>
        <taxon>Vertebrata</taxon>
        <taxon>Euteleostomi</taxon>
        <taxon>Actinopterygii</taxon>
        <taxon>Neopterygii</taxon>
        <taxon>Teleostei</taxon>
        <taxon>Neoteleostei</taxon>
        <taxon>Acanthomorphata</taxon>
        <taxon>Eupercaria</taxon>
        <taxon>Sciaenidae</taxon>
        <taxon>Collichthys</taxon>
    </lineage>
</organism>
<dbReference type="InterPro" id="IPR001148">
    <property type="entry name" value="CA_dom"/>
</dbReference>
<gene>
    <name evidence="20" type="ORF">D9C73_017724</name>
</gene>
<dbReference type="Pfam" id="PF00194">
    <property type="entry name" value="Carb_anhydrase"/>
    <property type="match status" value="1"/>
</dbReference>
<evidence type="ECO:0000256" key="14">
    <source>
        <dbReference type="ARBA" id="ARBA00023288"/>
    </source>
</evidence>
<feature type="transmembrane region" description="Helical" evidence="18">
    <location>
        <begin position="334"/>
        <end position="355"/>
    </location>
</feature>
<keyword evidence="10 18" id="KW-0472">Membrane</keyword>
<dbReference type="Proteomes" id="UP000298787">
    <property type="component" value="Chromosome 15"/>
</dbReference>
<keyword evidence="14" id="KW-0449">Lipoprotein</keyword>
<evidence type="ECO:0000256" key="1">
    <source>
        <dbReference type="ARBA" id="ARBA00001947"/>
    </source>
</evidence>
<comment type="subcellular location">
    <subcellularLocation>
        <location evidence="2">Cell membrane</location>
        <topology evidence="2">Lipid-anchor</topology>
        <topology evidence="2">GPI-anchor</topology>
    </subcellularLocation>
</comment>
<evidence type="ECO:0000256" key="11">
    <source>
        <dbReference type="ARBA" id="ARBA00023157"/>
    </source>
</evidence>
<reference evidence="20 21" key="1">
    <citation type="submission" date="2019-01" db="EMBL/GenBank/DDBJ databases">
        <title>Genome Assembly of Collichthys lucidus.</title>
        <authorList>
            <person name="Cai M."/>
            <person name="Xiao S."/>
        </authorList>
    </citation>
    <scope>NUCLEOTIDE SEQUENCE [LARGE SCALE GENOMIC DNA]</scope>
    <source>
        <strain evidence="20">JT15FE1705JMU</strain>
        <tissue evidence="20">Muscle</tissue>
    </source>
</reference>
<keyword evidence="5" id="KW-1003">Cell membrane</keyword>
<evidence type="ECO:0000256" key="13">
    <source>
        <dbReference type="ARBA" id="ARBA00023239"/>
    </source>
</evidence>
<protein>
    <recommendedName>
        <fullName evidence="17">Carbonic anhydrase</fullName>
        <ecNumber evidence="17">4.2.1.1</ecNumber>
    </recommendedName>
</protein>
<keyword evidence="11" id="KW-1015">Disulfide bond</keyword>
<keyword evidence="21" id="KW-1185">Reference proteome</keyword>
<dbReference type="STRING" id="240159.A0A4U5V841"/>
<keyword evidence="7 17" id="KW-0479">Metal-binding</keyword>
<evidence type="ECO:0000256" key="5">
    <source>
        <dbReference type="ARBA" id="ARBA00022475"/>
    </source>
</evidence>
<evidence type="ECO:0000256" key="17">
    <source>
        <dbReference type="RuleBase" id="RU367011"/>
    </source>
</evidence>
<evidence type="ECO:0000256" key="2">
    <source>
        <dbReference type="ARBA" id="ARBA00004609"/>
    </source>
</evidence>
<dbReference type="GO" id="GO:0004089">
    <property type="term" value="F:carbonate dehydratase activity"/>
    <property type="evidence" value="ECO:0007669"/>
    <property type="project" value="UniProtKB-UniRule"/>
</dbReference>
<dbReference type="GO" id="GO:0098552">
    <property type="term" value="C:side of membrane"/>
    <property type="evidence" value="ECO:0007669"/>
    <property type="project" value="UniProtKB-KW"/>
</dbReference>
<keyword evidence="18" id="KW-0812">Transmembrane</keyword>
<evidence type="ECO:0000256" key="3">
    <source>
        <dbReference type="ARBA" id="ARBA00010718"/>
    </source>
</evidence>
<dbReference type="PROSITE" id="PS51144">
    <property type="entry name" value="ALPHA_CA_2"/>
    <property type="match status" value="1"/>
</dbReference>
<dbReference type="InterPro" id="IPR041874">
    <property type="entry name" value="CA4/CA15"/>
</dbReference>
<evidence type="ECO:0000313" key="21">
    <source>
        <dbReference type="Proteomes" id="UP000298787"/>
    </source>
</evidence>
<dbReference type="InterPro" id="IPR018338">
    <property type="entry name" value="Carbonic_anhydrase_a-class_CS"/>
</dbReference>
<dbReference type="InterPro" id="IPR023561">
    <property type="entry name" value="Carbonic_anhydrase_a-class"/>
</dbReference>
<dbReference type="EC" id="4.2.1.1" evidence="17"/>